<reference evidence="1" key="2">
    <citation type="submission" date="2019-01" db="UniProtKB">
        <authorList>
            <consortium name="EnsemblPlants"/>
        </authorList>
    </citation>
    <scope>IDENTIFICATION</scope>
    <source>
        <strain evidence="1">cv. Heinz 1706</strain>
    </source>
</reference>
<dbReference type="InParanoid" id="A0A3Q7JLN7"/>
<evidence type="ECO:0000313" key="2">
    <source>
        <dbReference type="Proteomes" id="UP000004994"/>
    </source>
</evidence>
<dbReference type="Gramene" id="Solyc11g040030.2.1">
    <property type="protein sequence ID" value="Solyc11g040030.2.1"/>
    <property type="gene ID" value="Solyc11g040030.2"/>
</dbReference>
<keyword evidence="2" id="KW-1185">Reference proteome</keyword>
<organism evidence="1">
    <name type="scientific">Solanum lycopersicum</name>
    <name type="common">Tomato</name>
    <name type="synonym">Lycopersicon esculentum</name>
    <dbReference type="NCBI Taxonomy" id="4081"/>
    <lineage>
        <taxon>Eukaryota</taxon>
        <taxon>Viridiplantae</taxon>
        <taxon>Streptophyta</taxon>
        <taxon>Embryophyta</taxon>
        <taxon>Tracheophyta</taxon>
        <taxon>Spermatophyta</taxon>
        <taxon>Magnoliopsida</taxon>
        <taxon>eudicotyledons</taxon>
        <taxon>Gunneridae</taxon>
        <taxon>Pentapetalae</taxon>
        <taxon>asterids</taxon>
        <taxon>lamiids</taxon>
        <taxon>Solanales</taxon>
        <taxon>Solanaceae</taxon>
        <taxon>Solanoideae</taxon>
        <taxon>Solaneae</taxon>
        <taxon>Solanum</taxon>
        <taxon>Solanum subgen. Lycopersicon</taxon>
    </lineage>
</organism>
<dbReference type="Proteomes" id="UP000004994">
    <property type="component" value="Chromosome 11"/>
</dbReference>
<accession>A0A3Q7JLN7</accession>
<evidence type="ECO:0000313" key="1">
    <source>
        <dbReference type="EnsemblPlants" id="Solyc11g040030.2.1"/>
    </source>
</evidence>
<proteinExistence type="predicted"/>
<name>A0A3Q7JLN7_SOLLC</name>
<protein>
    <submittedName>
        <fullName evidence="1">Uncharacterized protein</fullName>
    </submittedName>
</protein>
<dbReference type="EnsemblPlants" id="Solyc11g040030.2.1">
    <property type="protein sequence ID" value="Solyc11g040030.2.1"/>
    <property type="gene ID" value="Solyc11g040030.2"/>
</dbReference>
<reference evidence="1" key="1">
    <citation type="journal article" date="2012" name="Nature">
        <title>The tomato genome sequence provides insights into fleshy fruit evolution.</title>
        <authorList>
            <consortium name="Tomato Genome Consortium"/>
        </authorList>
    </citation>
    <scope>NUCLEOTIDE SEQUENCE [LARGE SCALE GENOMIC DNA]</scope>
    <source>
        <strain evidence="1">cv. Heinz 1706</strain>
    </source>
</reference>
<dbReference type="AlphaFoldDB" id="A0A3Q7JLN7"/>
<sequence length="43" mass="4887">MLTRTPMALLQRQPYVACWLLLKILALNLSIFLQGAVQMNSLI</sequence>